<comment type="function">
    <text evidence="13">Mediates the post-translational oxidative deamination of lysine residues on target proteins leading to the formation of deaminated lysine (allysine).</text>
</comment>
<dbReference type="GO" id="GO:0005615">
    <property type="term" value="C:extracellular space"/>
    <property type="evidence" value="ECO:0007669"/>
    <property type="project" value="UniProtKB-UniRule"/>
</dbReference>
<evidence type="ECO:0000313" key="16">
    <source>
        <dbReference type="Proteomes" id="UP000472264"/>
    </source>
</evidence>
<proteinExistence type="inferred from homology"/>
<evidence type="ECO:0000256" key="2">
    <source>
        <dbReference type="ARBA" id="ARBA00004239"/>
    </source>
</evidence>
<reference evidence="15" key="3">
    <citation type="submission" date="2025-09" db="UniProtKB">
        <authorList>
            <consortium name="Ensembl"/>
        </authorList>
    </citation>
    <scope>IDENTIFICATION</scope>
</reference>
<comment type="PTM">
    <text evidence="13">The lysine tyrosylquinone cross-link (LTQ) is generated by condensation of the epsilon-amino group of a lysine with a topaquinone produced by oxidation of tyrosine.</text>
</comment>
<evidence type="ECO:0000256" key="13">
    <source>
        <dbReference type="RuleBase" id="RU367046"/>
    </source>
</evidence>
<evidence type="ECO:0000256" key="1">
    <source>
        <dbReference type="ARBA" id="ARBA00001935"/>
    </source>
</evidence>
<evidence type="ECO:0000256" key="6">
    <source>
        <dbReference type="ARBA" id="ARBA00022641"/>
    </source>
</evidence>
<dbReference type="Proteomes" id="UP000472264">
    <property type="component" value="Chromosome 12"/>
</dbReference>
<reference evidence="15" key="2">
    <citation type="submission" date="2025-08" db="UniProtKB">
        <authorList>
            <consortium name="Ensembl"/>
        </authorList>
    </citation>
    <scope>IDENTIFICATION</scope>
</reference>
<dbReference type="GO" id="GO:0030199">
    <property type="term" value="P:collagen fibril organization"/>
    <property type="evidence" value="ECO:0007669"/>
    <property type="project" value="TreeGrafter"/>
</dbReference>
<dbReference type="InterPro" id="IPR050912">
    <property type="entry name" value="LOX-like_protein"/>
</dbReference>
<dbReference type="PROSITE" id="PS00926">
    <property type="entry name" value="LYSYL_OXIDASE"/>
    <property type="match status" value="1"/>
</dbReference>
<evidence type="ECO:0000256" key="11">
    <source>
        <dbReference type="ARBA" id="ARBA00023157"/>
    </source>
</evidence>
<keyword evidence="6" id="KW-0765">Sulfation</keyword>
<dbReference type="InterPro" id="IPR019828">
    <property type="entry name" value="Lysyl_oxidase_CS"/>
</dbReference>
<keyword evidence="7 13" id="KW-0479">Metal-binding</keyword>
<evidence type="ECO:0000256" key="14">
    <source>
        <dbReference type="SAM" id="MobiDB-lite"/>
    </source>
</evidence>
<comment type="catalytic activity">
    <reaction evidence="12 13">
        <text>L-lysyl-[protein] + O2 + H2O = (S)-2-amino-6-oxohexanoyl-[protein] + H2O2 + NH4(+)</text>
        <dbReference type="Rhea" id="RHEA:24544"/>
        <dbReference type="Rhea" id="RHEA-COMP:9752"/>
        <dbReference type="Rhea" id="RHEA-COMP:12448"/>
        <dbReference type="ChEBI" id="CHEBI:15377"/>
        <dbReference type="ChEBI" id="CHEBI:15379"/>
        <dbReference type="ChEBI" id="CHEBI:16240"/>
        <dbReference type="ChEBI" id="CHEBI:28938"/>
        <dbReference type="ChEBI" id="CHEBI:29969"/>
        <dbReference type="ChEBI" id="CHEBI:131803"/>
        <dbReference type="EC" id="1.4.3.13"/>
    </reaction>
</comment>
<keyword evidence="9 13" id="KW-0560">Oxidoreductase</keyword>
<keyword evidence="5 13" id="KW-0964">Secreted</keyword>
<evidence type="ECO:0000256" key="9">
    <source>
        <dbReference type="ARBA" id="ARBA00023002"/>
    </source>
</evidence>
<dbReference type="GO" id="GO:0004720">
    <property type="term" value="F:protein-lysine 6-oxidase activity"/>
    <property type="evidence" value="ECO:0007669"/>
    <property type="project" value="UniProtKB-UniRule"/>
</dbReference>
<reference evidence="15" key="1">
    <citation type="submission" date="2021-04" db="EMBL/GenBank/DDBJ databases">
        <authorList>
            <consortium name="Wellcome Sanger Institute Data Sharing"/>
        </authorList>
    </citation>
    <scope>NUCLEOTIDE SEQUENCE [LARGE SCALE GENOMIC DNA]</scope>
</reference>
<feature type="region of interest" description="Disordered" evidence="14">
    <location>
        <begin position="63"/>
        <end position="165"/>
    </location>
</feature>
<keyword evidence="11" id="KW-1015">Disulfide bond</keyword>
<accession>A0A665UU91</accession>
<comment type="subcellular location">
    <subcellularLocation>
        <location evidence="2 13">Secreted</location>
        <location evidence="2 13">Extracellular space</location>
    </subcellularLocation>
</comment>
<keyword evidence="8 13" id="KW-0801">TPQ</keyword>
<dbReference type="OrthoDB" id="547291at2759"/>
<evidence type="ECO:0000256" key="4">
    <source>
        <dbReference type="ARBA" id="ARBA00022477"/>
    </source>
</evidence>
<feature type="compositionally biased region" description="Basic and acidic residues" evidence="14">
    <location>
        <begin position="88"/>
        <end position="97"/>
    </location>
</feature>
<dbReference type="Ensembl" id="ENSENLT00000023664.1">
    <property type="protein sequence ID" value="ENSENLP00000022900.1"/>
    <property type="gene ID" value="ENSENLG00000010392.1"/>
</dbReference>
<dbReference type="InterPro" id="IPR001695">
    <property type="entry name" value="Lysyl_oxidase"/>
</dbReference>
<evidence type="ECO:0000256" key="8">
    <source>
        <dbReference type="ARBA" id="ARBA00022772"/>
    </source>
</evidence>
<dbReference type="FunCoup" id="A0A665UU91">
    <property type="interactions" value="637"/>
</dbReference>
<dbReference type="PRINTS" id="PR00074">
    <property type="entry name" value="LYSYLOXIDASE"/>
</dbReference>
<dbReference type="OMA" id="GCHMSTY"/>
<evidence type="ECO:0000256" key="7">
    <source>
        <dbReference type="ARBA" id="ARBA00022723"/>
    </source>
</evidence>
<evidence type="ECO:0000313" key="15">
    <source>
        <dbReference type="Ensembl" id="ENSENLP00000022900.1"/>
    </source>
</evidence>
<keyword evidence="16" id="KW-1185">Reference proteome</keyword>
<dbReference type="PANTHER" id="PTHR45817:SF6">
    <property type="entry name" value="PROTEIN-LYSINE 6-OXIDASE"/>
    <property type="match status" value="1"/>
</dbReference>
<dbReference type="Pfam" id="PF01186">
    <property type="entry name" value="Lysyl_oxidase"/>
    <property type="match status" value="1"/>
</dbReference>
<dbReference type="GO" id="GO:0005507">
    <property type="term" value="F:copper ion binding"/>
    <property type="evidence" value="ECO:0007669"/>
    <property type="project" value="UniProtKB-UniRule"/>
</dbReference>
<dbReference type="PANTHER" id="PTHR45817">
    <property type="entry name" value="LYSYL OXIDASE-LIKE-RELATED"/>
    <property type="match status" value="1"/>
</dbReference>
<dbReference type="InParanoid" id="A0A665UU91"/>
<evidence type="ECO:0000256" key="12">
    <source>
        <dbReference type="ARBA" id="ARBA00047861"/>
    </source>
</evidence>
<sequence>MGLRIFGTPFYAYACAYLFVFILQAAQSQRNPGTQQGNNQRPALRSTLQWSHNGKTFSILSQGSEYQPPRRRGAAQEQVQARPVTIIRDADVRHPDTQRQQQQQQASRSGSNPQSPLPLYQRLVRGQEHRQHHRERPGTQRNSRANETQVPVSPPLPRREDMMMADDPYDPYKSTDGDNPYYNYYDVYERPRPRPRPGYGTSYHQYGLPDLVADPYYIQASAYAQRMPMYNLRCAAEENCLSSSAYRGSVRDYDTRMLLRFPQRVKNQGTADFLPSRPRYSWEWHSCHQHYHSMDEFSHYDLLDATSQQSVAEGHKASFCLEDTSCDYGYYRRYACTSHTQGLSPGCYDTYGADIDCQWIDITDVKPGNYILKISVNPYYQVPESDYSNNHVRCDVRYTGNYAYVSGCHMSPY</sequence>
<gene>
    <name evidence="15" type="primary">loxa</name>
</gene>
<dbReference type="AlphaFoldDB" id="A0A665UU91"/>
<keyword evidence="4 13" id="KW-0886">LTQ</keyword>
<keyword evidence="10 13" id="KW-0186">Copper</keyword>
<feature type="compositionally biased region" description="Polar residues" evidence="14">
    <location>
        <begin position="139"/>
        <end position="151"/>
    </location>
</feature>
<dbReference type="EC" id="1.4.3.13" evidence="13"/>
<evidence type="ECO:0000256" key="3">
    <source>
        <dbReference type="ARBA" id="ARBA00007492"/>
    </source>
</evidence>
<comment type="cofactor">
    <cofactor evidence="1 13">
        <name>Cu cation</name>
        <dbReference type="ChEBI" id="CHEBI:23378"/>
    </cofactor>
</comment>
<protein>
    <recommendedName>
        <fullName evidence="13">Lysyl oxidase homolog</fullName>
        <ecNumber evidence="13">1.4.3.13</ecNumber>
    </recommendedName>
</protein>
<evidence type="ECO:0000256" key="5">
    <source>
        <dbReference type="ARBA" id="ARBA00022525"/>
    </source>
</evidence>
<comment type="similarity">
    <text evidence="3 13">Belongs to the lysyl oxidase family.</text>
</comment>
<name>A0A665UU91_ECHNA</name>
<evidence type="ECO:0000256" key="10">
    <source>
        <dbReference type="ARBA" id="ARBA00023008"/>
    </source>
</evidence>
<organism evidence="15 16">
    <name type="scientific">Echeneis naucrates</name>
    <name type="common">Live sharksucker</name>
    <dbReference type="NCBI Taxonomy" id="173247"/>
    <lineage>
        <taxon>Eukaryota</taxon>
        <taxon>Metazoa</taxon>
        <taxon>Chordata</taxon>
        <taxon>Craniata</taxon>
        <taxon>Vertebrata</taxon>
        <taxon>Euteleostomi</taxon>
        <taxon>Actinopterygii</taxon>
        <taxon>Neopterygii</taxon>
        <taxon>Teleostei</taxon>
        <taxon>Neoteleostei</taxon>
        <taxon>Acanthomorphata</taxon>
        <taxon>Carangaria</taxon>
        <taxon>Carangiformes</taxon>
        <taxon>Echeneidae</taxon>
        <taxon>Echeneis</taxon>
    </lineage>
</organism>